<dbReference type="RefSeq" id="XP_003078555.2">
    <property type="nucleotide sequence ID" value="XM_003078507.2"/>
</dbReference>
<evidence type="ECO:0000259" key="3">
    <source>
        <dbReference type="SMART" id="SM00322"/>
    </source>
</evidence>
<evidence type="ECO:0000256" key="1">
    <source>
        <dbReference type="PROSITE-ProRule" id="PRU00117"/>
    </source>
</evidence>
<evidence type="ECO:0000313" key="5">
    <source>
        <dbReference type="Proteomes" id="UP000009170"/>
    </source>
</evidence>
<dbReference type="InterPro" id="IPR004088">
    <property type="entry name" value="KH_dom_type_1"/>
</dbReference>
<name>A0A090N332_OSTTA</name>
<feature type="compositionally biased region" description="Basic and acidic residues" evidence="2">
    <location>
        <begin position="60"/>
        <end position="69"/>
    </location>
</feature>
<feature type="compositionally biased region" description="Basic and acidic residues" evidence="2">
    <location>
        <begin position="136"/>
        <end position="156"/>
    </location>
</feature>
<feature type="compositionally biased region" description="Basic residues" evidence="2">
    <location>
        <begin position="46"/>
        <end position="55"/>
    </location>
</feature>
<feature type="domain" description="K Homology" evidence="3">
    <location>
        <begin position="368"/>
        <end position="434"/>
    </location>
</feature>
<dbReference type="Pfam" id="PF00013">
    <property type="entry name" value="KH_1"/>
    <property type="match status" value="1"/>
</dbReference>
<dbReference type="STRING" id="70448.A0A090N332"/>
<accession>A0A090N332</accession>
<dbReference type="EMBL" id="CAID01000004">
    <property type="protein sequence ID" value="CEF97413.1"/>
    <property type="molecule type" value="Genomic_DNA"/>
</dbReference>
<protein>
    <submittedName>
        <fullName evidence="4">K Homology domain, type 1</fullName>
    </submittedName>
</protein>
<comment type="caution">
    <text evidence="4">The sequence shown here is derived from an EMBL/GenBank/DDBJ whole genome shotgun (WGS) entry which is preliminary data.</text>
</comment>
<sequence length="485" mass="52290">MIASGTGGETTTRATRVVTPKKARGGDDAAESEAGADATGGAKTARAAKSKKRTTTIKETAVKAPKEPTETAVKAPKATKPTAVKKTKAPKEPKETAPKETKPTAVKETKEPKETAAPAKRRTAPANAKTNGAKDAVPRSRGEASAKEPRGKEPRAKAPASSAPASSAPATAPRSKTKPMEFEKTRDAWNDWASDRHDLTRSVLPLEQSLAAWARSDGGRALAMELSEPLSCGNDRVQMKLVEEEHTGDLYVGLMVDGQAACDDLAMVRDLMEATLGDLARIRRRTAAASMLENERLKIQAEIDAGLRCEFTIGYNAMQALLLDGGEKLKTVREQCDVDRVVVDPRKRTIRIVGRSASEVARARDMLEISNETIDDVPELALRMIIGKGGAKVNDIQQRTGANISIGWEKNAVYIRGAPSAVKAAKILVKSCIKTYEVEHVEVTYEDLDEVREELSRLDMEWGGSPNVQYVRGGRGRPHGPRSVA</sequence>
<dbReference type="Proteomes" id="UP000009170">
    <property type="component" value="Unassembled WGS sequence"/>
</dbReference>
<feature type="compositionally biased region" description="Low complexity" evidence="2">
    <location>
        <begin position="70"/>
        <end position="82"/>
    </location>
</feature>
<feature type="compositionally biased region" description="Low complexity" evidence="2">
    <location>
        <begin position="9"/>
        <end position="18"/>
    </location>
</feature>
<evidence type="ECO:0000256" key="2">
    <source>
        <dbReference type="SAM" id="MobiDB-lite"/>
    </source>
</evidence>
<dbReference type="KEGG" id="ota:OT_ostta04g00330"/>
<gene>
    <name evidence="4" type="ORF">OT_ostta04g00330</name>
</gene>
<keyword evidence="5" id="KW-1185">Reference proteome</keyword>
<dbReference type="PROSITE" id="PS50084">
    <property type="entry name" value="KH_TYPE_1"/>
    <property type="match status" value="2"/>
</dbReference>
<feature type="compositionally biased region" description="Low complexity" evidence="2">
    <location>
        <begin position="32"/>
        <end position="45"/>
    </location>
</feature>
<reference evidence="5" key="1">
    <citation type="journal article" date="2006" name="Proc. Natl. Acad. Sci. U.S.A.">
        <title>Genome analysis of the smallest free-living eukaryote Ostreococcus tauri unveils many unique features.</title>
        <authorList>
            <person name="Derelle E."/>
            <person name="Ferraz C."/>
            <person name="Rombauts S."/>
            <person name="Rouze P."/>
            <person name="Worden A.Z."/>
            <person name="Robbens S."/>
            <person name="Partensky F."/>
            <person name="Degroeve S."/>
            <person name="Echeynie S."/>
            <person name="Cooke R."/>
            <person name="Saeys Y."/>
            <person name="Wuyts J."/>
            <person name="Jabbari K."/>
            <person name="Bowler C."/>
            <person name="Panaud O."/>
            <person name="Piegu B."/>
            <person name="Ball S.G."/>
            <person name="Ral J.-P."/>
            <person name="Bouget F.-Y."/>
            <person name="Piganeau G."/>
            <person name="De Baets B."/>
            <person name="Picard A."/>
            <person name="Delseny M."/>
            <person name="Demaille J."/>
            <person name="Van de Peer Y."/>
            <person name="Moreau H."/>
        </authorList>
    </citation>
    <scope>NUCLEOTIDE SEQUENCE [LARGE SCALE GENOMIC DNA]</scope>
    <source>
        <strain evidence="5">OTTH 0595 / CCAP 157/2 / RCC745</strain>
    </source>
</reference>
<dbReference type="AlphaFoldDB" id="A0A090N332"/>
<reference evidence="4 5" key="2">
    <citation type="journal article" date="2014" name="BMC Genomics">
        <title>An improved genome of the model marine alga Ostreococcus tauri unfolds by assessing Illumina de novo assemblies.</title>
        <authorList>
            <person name="Blanc-Mathieu R."/>
            <person name="Verhelst B."/>
            <person name="Derelle E."/>
            <person name="Rombauts S."/>
            <person name="Bouget F.Y."/>
            <person name="Carre I."/>
            <person name="Chateau A."/>
            <person name="Eyre-Walker A."/>
            <person name="Grimsley N."/>
            <person name="Moreau H."/>
            <person name="Piegu B."/>
            <person name="Rivals E."/>
            <person name="Schackwitz W."/>
            <person name="Van de Peer Y."/>
            <person name="Piganeau G."/>
        </authorList>
    </citation>
    <scope>NUCLEOTIDE SEQUENCE [LARGE SCALE GENOMIC DNA]</scope>
    <source>
        <strain evidence="5">OTTH 0595 / CCAP 157/2 / RCC745</strain>
    </source>
</reference>
<dbReference type="GO" id="GO:0003723">
    <property type="term" value="F:RNA binding"/>
    <property type="evidence" value="ECO:0007669"/>
    <property type="project" value="UniProtKB-UniRule"/>
</dbReference>
<dbReference type="InParanoid" id="A0A090N332"/>
<dbReference type="SUPFAM" id="SSF54791">
    <property type="entry name" value="Eukaryotic type KH-domain (KH-domain type I)"/>
    <property type="match status" value="2"/>
</dbReference>
<dbReference type="SMART" id="SM00322">
    <property type="entry name" value="KH"/>
    <property type="match status" value="1"/>
</dbReference>
<dbReference type="CDD" id="cd00105">
    <property type="entry name" value="KH-I"/>
    <property type="match status" value="1"/>
</dbReference>
<evidence type="ECO:0000313" key="4">
    <source>
        <dbReference type="EMBL" id="CEF97413.1"/>
    </source>
</evidence>
<feature type="compositionally biased region" description="Basic and acidic residues" evidence="2">
    <location>
        <begin position="89"/>
        <end position="114"/>
    </location>
</feature>
<feature type="region of interest" description="Disordered" evidence="2">
    <location>
        <begin position="1"/>
        <end position="182"/>
    </location>
</feature>
<feature type="compositionally biased region" description="Low complexity" evidence="2">
    <location>
        <begin position="157"/>
        <end position="174"/>
    </location>
</feature>
<dbReference type="InterPro" id="IPR036612">
    <property type="entry name" value="KH_dom_type_1_sf"/>
</dbReference>
<dbReference type="InterPro" id="IPR004087">
    <property type="entry name" value="KH_dom"/>
</dbReference>
<dbReference type="GeneID" id="9834161"/>
<keyword evidence="1" id="KW-0694">RNA-binding</keyword>
<proteinExistence type="predicted"/>
<dbReference type="Gene3D" id="3.30.1370.10">
    <property type="entry name" value="K Homology domain, type 1"/>
    <property type="match status" value="2"/>
</dbReference>
<organism evidence="4 5">
    <name type="scientific">Ostreococcus tauri</name>
    <name type="common">Marine green alga</name>
    <dbReference type="NCBI Taxonomy" id="70448"/>
    <lineage>
        <taxon>Eukaryota</taxon>
        <taxon>Viridiplantae</taxon>
        <taxon>Chlorophyta</taxon>
        <taxon>Mamiellophyceae</taxon>
        <taxon>Mamiellales</taxon>
        <taxon>Bathycoccaceae</taxon>
        <taxon>Ostreococcus</taxon>
    </lineage>
</organism>
<dbReference type="OrthoDB" id="424249at2759"/>